<dbReference type="Gene3D" id="3.30.750.24">
    <property type="entry name" value="STAS domain"/>
    <property type="match status" value="1"/>
</dbReference>
<dbReference type="Proteomes" id="UP000249134">
    <property type="component" value="Chromosome 1"/>
</dbReference>
<protein>
    <submittedName>
        <fullName evidence="3">Anti-sigma-factor antagonist</fullName>
    </submittedName>
</protein>
<feature type="domain" description="STAS" evidence="2">
    <location>
        <begin position="218"/>
        <end position="329"/>
    </location>
</feature>
<dbReference type="InterPro" id="IPR036513">
    <property type="entry name" value="STAS_dom_sf"/>
</dbReference>
<gene>
    <name evidence="3" type="primary">rbsR_2</name>
    <name evidence="3" type="ORF">NCTC4824_01250</name>
</gene>
<dbReference type="InterPro" id="IPR002645">
    <property type="entry name" value="STAS_dom"/>
</dbReference>
<dbReference type="RefSeq" id="WP_066136624.1">
    <property type="nucleotide sequence ID" value="NZ_CBCSGM010000001.1"/>
</dbReference>
<dbReference type="CDD" id="cd07041">
    <property type="entry name" value="STAS_RsbR_RsbS_like"/>
    <property type="match status" value="1"/>
</dbReference>
<evidence type="ECO:0000256" key="1">
    <source>
        <dbReference type="ARBA" id="ARBA00022553"/>
    </source>
</evidence>
<dbReference type="SUPFAM" id="SSF52091">
    <property type="entry name" value="SpoIIaa-like"/>
    <property type="match status" value="1"/>
</dbReference>
<organism evidence="3 4">
    <name type="scientific">Lederbergia lenta</name>
    <name type="common">Bacillus lentus</name>
    <dbReference type="NCBI Taxonomy" id="1467"/>
    <lineage>
        <taxon>Bacteria</taxon>
        <taxon>Bacillati</taxon>
        <taxon>Bacillota</taxon>
        <taxon>Bacilli</taxon>
        <taxon>Bacillales</taxon>
        <taxon>Bacillaceae</taxon>
        <taxon>Lederbergia</taxon>
    </lineage>
</organism>
<keyword evidence="4" id="KW-1185">Reference proteome</keyword>
<accession>A0A2X4VTB7</accession>
<dbReference type="STRING" id="1348624.GCA_001591545_00343"/>
<reference evidence="3 4" key="1">
    <citation type="submission" date="2018-06" db="EMBL/GenBank/DDBJ databases">
        <authorList>
            <consortium name="Pathogen Informatics"/>
            <person name="Doyle S."/>
        </authorList>
    </citation>
    <scope>NUCLEOTIDE SEQUENCE [LARGE SCALE GENOMIC DNA]</scope>
    <source>
        <strain evidence="3 4">NCTC4824</strain>
    </source>
</reference>
<keyword evidence="1" id="KW-0597">Phosphoprotein</keyword>
<evidence type="ECO:0000313" key="4">
    <source>
        <dbReference type="Proteomes" id="UP000249134"/>
    </source>
</evidence>
<dbReference type="PANTHER" id="PTHR33745">
    <property type="entry name" value="RSBT ANTAGONIST PROTEIN RSBS-RELATED"/>
    <property type="match status" value="1"/>
</dbReference>
<name>A0A2X4VTB7_LEDLE</name>
<dbReference type="InterPro" id="IPR051932">
    <property type="entry name" value="Bact_StressResp_Reg"/>
</dbReference>
<evidence type="ECO:0000259" key="2">
    <source>
        <dbReference type="PROSITE" id="PS50801"/>
    </source>
</evidence>
<dbReference type="KEGG" id="blen:NCTC4824_01250"/>
<dbReference type="Pfam" id="PF01740">
    <property type="entry name" value="STAS"/>
    <property type="match status" value="1"/>
</dbReference>
<sequence length="340" mass="38414">MKPNEHVKTVDGVRFSWDMDRGLLQYEGADVVLFWIDTAFKTFIDTIEEITGTESARIVMEATGYRTGKIVSDFFARNTKNEEELLTLLPNIYKSAGWGSFTIIEFSNERKEAVIQLREDWELKINQLQNKKEPGSFLAGHWAGILSGLFQEKVWYRIVKHPFSGDDVTEIEFFPSNISPAENIRELLSSKEQYEITTLEAMVEDRTRDLKKLVSDLSSPIIPVLENIVVVPMMGRFDESRSTELIEKTLQGAIDYQANIIIFDVTGMNELDNYAISLLGNIIQAVSLVGATPIIVGISPDLSMQLISSGVYLRELKCFATLKHAVHYGLALEGMQITFK</sequence>
<dbReference type="InterPro" id="IPR024096">
    <property type="entry name" value="NO_sig/Golgi_transp_ligand-bd"/>
</dbReference>
<dbReference type="PROSITE" id="PS50801">
    <property type="entry name" value="STAS"/>
    <property type="match status" value="1"/>
</dbReference>
<dbReference type="SUPFAM" id="SSF111126">
    <property type="entry name" value="Ligand-binding domain in the NO signalling and Golgi transport"/>
    <property type="match status" value="1"/>
</dbReference>
<evidence type="ECO:0000313" key="3">
    <source>
        <dbReference type="EMBL" id="SQI54133.1"/>
    </source>
</evidence>
<dbReference type="EMBL" id="LS483476">
    <property type="protein sequence ID" value="SQI54133.1"/>
    <property type="molecule type" value="Genomic_DNA"/>
</dbReference>
<dbReference type="PANTHER" id="PTHR33745:SF3">
    <property type="entry name" value="RSBT CO-ANTAGONIST PROTEIN RSBRC"/>
    <property type="match status" value="1"/>
</dbReference>
<proteinExistence type="predicted"/>
<dbReference type="AlphaFoldDB" id="A0A2X4VTB7"/>
<dbReference type="Gene3D" id="3.30.1380.20">
    <property type="entry name" value="Trafficking protein particle complex subunit 3"/>
    <property type="match status" value="1"/>
</dbReference>